<keyword evidence="1" id="KW-0812">Transmembrane</keyword>
<name>A0ABS2F227_9ACTN</name>
<keyword evidence="1" id="KW-0472">Membrane</keyword>
<dbReference type="Proteomes" id="UP000712527">
    <property type="component" value="Unassembled WGS sequence"/>
</dbReference>
<dbReference type="InterPro" id="IPR010540">
    <property type="entry name" value="CmpB_TMEM229"/>
</dbReference>
<keyword evidence="3" id="KW-1185">Reference proteome</keyword>
<dbReference type="RefSeq" id="WP_204793207.1">
    <property type="nucleotide sequence ID" value="NZ_JACSNQ010000007.1"/>
</dbReference>
<comment type="caution">
    <text evidence="2">The sequence shown here is derived from an EMBL/GenBank/DDBJ whole genome shotgun (WGS) entry which is preliminary data.</text>
</comment>
<reference evidence="2 3" key="1">
    <citation type="journal article" date="2021" name="Sci. Rep.">
        <title>The distribution of antibiotic resistance genes in chicken gut microbiota commensals.</title>
        <authorList>
            <person name="Juricova H."/>
            <person name="Matiasovicova J."/>
            <person name="Kubasova T."/>
            <person name="Cejkova D."/>
            <person name="Rychlik I."/>
        </authorList>
    </citation>
    <scope>NUCLEOTIDE SEQUENCE [LARGE SCALE GENOMIC DNA]</scope>
    <source>
        <strain evidence="2 3">An794</strain>
    </source>
</reference>
<feature type="transmembrane region" description="Helical" evidence="1">
    <location>
        <begin position="6"/>
        <end position="26"/>
    </location>
</feature>
<sequence>MFLSLIFVVFLFLVVQGFVRVVMFFWDWLSHGDQLDQDDVKRAETAMEESEDVLERELARAERERGLGRLFARWRASGEAVEEYLDHLHLSWYQLVIIFFVGSMAGLLIEEVWMLVSAGLTESRVGLVWGPFSPLYGLGAVLLTLMSFLLRRKGARAWQVFLVSAVVGGLLEQLAGWSMSTFFDAESWTYLHLPDHITQWVAWRFLLFWGLLGLAWCKLVMPRLLYTIGMPTTRRQAIFVTLVAVYLVADVAMTLVCFNRKAARDAGVPPSNAFEEWVDTNYNDEFIAGRFENLKIGGQRDLVDENGNLVLDENGNTMSEDEATGGMQ</sequence>
<feature type="transmembrane region" description="Helical" evidence="1">
    <location>
        <begin position="197"/>
        <end position="217"/>
    </location>
</feature>
<feature type="transmembrane region" description="Helical" evidence="1">
    <location>
        <begin position="237"/>
        <end position="256"/>
    </location>
</feature>
<dbReference type="Pfam" id="PF06541">
    <property type="entry name" value="ABC_trans_CmpB"/>
    <property type="match status" value="1"/>
</dbReference>
<evidence type="ECO:0008006" key="4">
    <source>
        <dbReference type="Google" id="ProtNLM"/>
    </source>
</evidence>
<accession>A0ABS2F227</accession>
<keyword evidence="1" id="KW-1133">Transmembrane helix</keyword>
<proteinExistence type="predicted"/>
<evidence type="ECO:0000313" key="2">
    <source>
        <dbReference type="EMBL" id="MBM6774862.1"/>
    </source>
</evidence>
<protein>
    <recommendedName>
        <fullName evidence="4">ABC transporter permease</fullName>
    </recommendedName>
</protein>
<feature type="transmembrane region" description="Helical" evidence="1">
    <location>
        <begin position="157"/>
        <end position="177"/>
    </location>
</feature>
<dbReference type="EMBL" id="JACSNQ010000007">
    <property type="protein sequence ID" value="MBM6774862.1"/>
    <property type="molecule type" value="Genomic_DNA"/>
</dbReference>
<evidence type="ECO:0000256" key="1">
    <source>
        <dbReference type="SAM" id="Phobius"/>
    </source>
</evidence>
<evidence type="ECO:0000313" key="3">
    <source>
        <dbReference type="Proteomes" id="UP000712527"/>
    </source>
</evidence>
<gene>
    <name evidence="2" type="ORF">H9X80_04810</name>
</gene>
<feature type="transmembrane region" description="Helical" evidence="1">
    <location>
        <begin position="90"/>
        <end position="109"/>
    </location>
</feature>
<feature type="transmembrane region" description="Helical" evidence="1">
    <location>
        <begin position="129"/>
        <end position="150"/>
    </location>
</feature>
<organism evidence="2 3">
    <name type="scientific">Olsenella profusa</name>
    <dbReference type="NCBI Taxonomy" id="138595"/>
    <lineage>
        <taxon>Bacteria</taxon>
        <taxon>Bacillati</taxon>
        <taxon>Actinomycetota</taxon>
        <taxon>Coriobacteriia</taxon>
        <taxon>Coriobacteriales</taxon>
        <taxon>Atopobiaceae</taxon>
        <taxon>Olsenella</taxon>
    </lineage>
</organism>